<keyword evidence="4" id="KW-0238">DNA-binding</keyword>
<dbReference type="InterPro" id="IPR013324">
    <property type="entry name" value="RNA_pol_sigma_r3/r4-like"/>
</dbReference>
<dbReference type="RefSeq" id="WP_214155686.1">
    <property type="nucleotide sequence ID" value="NZ_JAHBAY010000004.1"/>
</dbReference>
<dbReference type="Gene3D" id="1.10.10.10">
    <property type="entry name" value="Winged helix-like DNA-binding domain superfamily/Winged helix DNA-binding domain"/>
    <property type="match status" value="1"/>
</dbReference>
<protein>
    <submittedName>
        <fullName evidence="8">SigE family RNA polymerase sigma factor</fullName>
    </submittedName>
</protein>
<evidence type="ECO:0000256" key="2">
    <source>
        <dbReference type="ARBA" id="ARBA00023015"/>
    </source>
</evidence>
<dbReference type="InterPro" id="IPR007627">
    <property type="entry name" value="RNA_pol_sigma70_r2"/>
</dbReference>
<name>A0ABS5TE84_9ACTN</name>
<dbReference type="NCBIfam" id="TIGR02983">
    <property type="entry name" value="SigE-fam_strep"/>
    <property type="match status" value="1"/>
</dbReference>
<evidence type="ECO:0000313" key="8">
    <source>
        <dbReference type="EMBL" id="MBT0769384.1"/>
    </source>
</evidence>
<keyword evidence="5" id="KW-0804">Transcription</keyword>
<dbReference type="Proteomes" id="UP001197247">
    <property type="component" value="Unassembled WGS sequence"/>
</dbReference>
<evidence type="ECO:0000259" key="7">
    <source>
        <dbReference type="Pfam" id="PF08281"/>
    </source>
</evidence>
<dbReference type="InterPro" id="IPR013249">
    <property type="entry name" value="RNA_pol_sigma70_r4_t2"/>
</dbReference>
<feature type="domain" description="RNA polymerase sigma-70 region 2" evidence="6">
    <location>
        <begin position="39"/>
        <end position="105"/>
    </location>
</feature>
<keyword evidence="2" id="KW-0805">Transcription regulation</keyword>
<dbReference type="Gene3D" id="1.10.1740.10">
    <property type="match status" value="1"/>
</dbReference>
<dbReference type="SUPFAM" id="SSF88659">
    <property type="entry name" value="Sigma3 and sigma4 domains of RNA polymerase sigma factors"/>
    <property type="match status" value="1"/>
</dbReference>
<dbReference type="PANTHER" id="PTHR43133">
    <property type="entry name" value="RNA POLYMERASE ECF-TYPE SIGMA FACTO"/>
    <property type="match status" value="1"/>
</dbReference>
<comment type="caution">
    <text evidence="8">The sequence shown here is derived from an EMBL/GenBank/DDBJ whole genome shotgun (WGS) entry which is preliminary data.</text>
</comment>
<keyword evidence="3" id="KW-0731">Sigma factor</keyword>
<evidence type="ECO:0000256" key="1">
    <source>
        <dbReference type="ARBA" id="ARBA00010641"/>
    </source>
</evidence>
<dbReference type="Pfam" id="PF04542">
    <property type="entry name" value="Sigma70_r2"/>
    <property type="match status" value="1"/>
</dbReference>
<evidence type="ECO:0000313" key="9">
    <source>
        <dbReference type="Proteomes" id="UP001197247"/>
    </source>
</evidence>
<dbReference type="PANTHER" id="PTHR43133:SF50">
    <property type="entry name" value="ECF RNA POLYMERASE SIGMA FACTOR SIGM"/>
    <property type="match status" value="1"/>
</dbReference>
<dbReference type="SUPFAM" id="SSF88946">
    <property type="entry name" value="Sigma2 domain of RNA polymerase sigma factors"/>
    <property type="match status" value="1"/>
</dbReference>
<gene>
    <name evidence="8" type="ORF">KIH74_10670</name>
</gene>
<comment type="similarity">
    <text evidence="1">Belongs to the sigma-70 factor family. ECF subfamily.</text>
</comment>
<evidence type="ECO:0000256" key="5">
    <source>
        <dbReference type="ARBA" id="ARBA00023163"/>
    </source>
</evidence>
<dbReference type="EMBL" id="JAHBAY010000004">
    <property type="protein sequence ID" value="MBT0769384.1"/>
    <property type="molecule type" value="Genomic_DNA"/>
</dbReference>
<sequence length="200" mass="21759">MRRTEVMVTSRSADAVRGAGGEELPALSSVGAEAAVEILFDRYRLRMLRVATVLVGDPVVAEDVVQDAFLAVHSSWGRIRDKDEAVGYLHRSVVNAARSRLRRRSVVLRLAGLRHHDQISAEDAALGTQLPAPLLAALRALPRREREAVLLRHYLDLSEKETADALGLRPGSVKGYASRGLAKLRTVLGTGAPAGKEEQR</sequence>
<dbReference type="InterPro" id="IPR039425">
    <property type="entry name" value="RNA_pol_sigma-70-like"/>
</dbReference>
<organism evidence="8 9">
    <name type="scientific">Kineosporia corallincola</name>
    <dbReference type="NCBI Taxonomy" id="2835133"/>
    <lineage>
        <taxon>Bacteria</taxon>
        <taxon>Bacillati</taxon>
        <taxon>Actinomycetota</taxon>
        <taxon>Actinomycetes</taxon>
        <taxon>Kineosporiales</taxon>
        <taxon>Kineosporiaceae</taxon>
        <taxon>Kineosporia</taxon>
    </lineage>
</organism>
<feature type="domain" description="RNA polymerase sigma factor 70 region 4 type 2" evidence="7">
    <location>
        <begin position="134"/>
        <end position="184"/>
    </location>
</feature>
<dbReference type="Pfam" id="PF08281">
    <property type="entry name" value="Sigma70_r4_2"/>
    <property type="match status" value="1"/>
</dbReference>
<dbReference type="InterPro" id="IPR014284">
    <property type="entry name" value="RNA_pol_sigma-70_dom"/>
</dbReference>
<keyword evidence="9" id="KW-1185">Reference proteome</keyword>
<dbReference type="InterPro" id="IPR014325">
    <property type="entry name" value="RNA_pol_sigma-E_actinobac"/>
</dbReference>
<dbReference type="NCBIfam" id="TIGR02937">
    <property type="entry name" value="sigma70-ECF"/>
    <property type="match status" value="1"/>
</dbReference>
<dbReference type="InterPro" id="IPR036388">
    <property type="entry name" value="WH-like_DNA-bd_sf"/>
</dbReference>
<dbReference type="InterPro" id="IPR013325">
    <property type="entry name" value="RNA_pol_sigma_r2"/>
</dbReference>
<accession>A0ABS5TE84</accession>
<dbReference type="CDD" id="cd06171">
    <property type="entry name" value="Sigma70_r4"/>
    <property type="match status" value="1"/>
</dbReference>
<evidence type="ECO:0000256" key="3">
    <source>
        <dbReference type="ARBA" id="ARBA00023082"/>
    </source>
</evidence>
<evidence type="ECO:0000256" key="4">
    <source>
        <dbReference type="ARBA" id="ARBA00023125"/>
    </source>
</evidence>
<reference evidence="8 9" key="1">
    <citation type="submission" date="2021-05" db="EMBL/GenBank/DDBJ databases">
        <title>Kineosporia and Streptomyces sp. nov. two new marine actinobacteria isolated from Coral.</title>
        <authorList>
            <person name="Buangrab K."/>
            <person name="Sutthacheep M."/>
            <person name="Yeemin T."/>
            <person name="Harunari E."/>
            <person name="Igarashi Y."/>
            <person name="Kanchanasin P."/>
            <person name="Tanasupawat S."/>
            <person name="Phongsopitanun W."/>
        </authorList>
    </citation>
    <scope>NUCLEOTIDE SEQUENCE [LARGE SCALE GENOMIC DNA]</scope>
    <source>
        <strain evidence="8 9">J2-2</strain>
    </source>
</reference>
<evidence type="ECO:0000259" key="6">
    <source>
        <dbReference type="Pfam" id="PF04542"/>
    </source>
</evidence>
<proteinExistence type="inferred from homology"/>